<dbReference type="EMBL" id="BAAANO010000020">
    <property type="protein sequence ID" value="GAA2010248.1"/>
    <property type="molecule type" value="Genomic_DNA"/>
</dbReference>
<evidence type="ECO:0000313" key="2">
    <source>
        <dbReference type="Proteomes" id="UP001500755"/>
    </source>
</evidence>
<sequence length="69" mass="7347">MRDQADESVPAVRDDERVTGARVGVTGTVTVNRTGNGSAHGNGMSCHLARGKLFRSFWVNPLPGRGRAP</sequence>
<keyword evidence="2" id="KW-1185">Reference proteome</keyword>
<proteinExistence type="predicted"/>
<name>A0ABP5F0D9_9MICO</name>
<dbReference type="Proteomes" id="UP001500755">
    <property type="component" value="Unassembled WGS sequence"/>
</dbReference>
<organism evidence="1 2">
    <name type="scientific">Brevibacterium samyangense</name>
    <dbReference type="NCBI Taxonomy" id="366888"/>
    <lineage>
        <taxon>Bacteria</taxon>
        <taxon>Bacillati</taxon>
        <taxon>Actinomycetota</taxon>
        <taxon>Actinomycetes</taxon>
        <taxon>Micrococcales</taxon>
        <taxon>Brevibacteriaceae</taxon>
        <taxon>Brevibacterium</taxon>
    </lineage>
</organism>
<comment type="caution">
    <text evidence="1">The sequence shown here is derived from an EMBL/GenBank/DDBJ whole genome shotgun (WGS) entry which is preliminary data.</text>
</comment>
<reference evidence="2" key="1">
    <citation type="journal article" date="2019" name="Int. J. Syst. Evol. Microbiol.">
        <title>The Global Catalogue of Microorganisms (GCM) 10K type strain sequencing project: providing services to taxonomists for standard genome sequencing and annotation.</title>
        <authorList>
            <consortium name="The Broad Institute Genomics Platform"/>
            <consortium name="The Broad Institute Genome Sequencing Center for Infectious Disease"/>
            <person name="Wu L."/>
            <person name="Ma J."/>
        </authorList>
    </citation>
    <scope>NUCLEOTIDE SEQUENCE [LARGE SCALE GENOMIC DNA]</scope>
    <source>
        <strain evidence="2">JCM 14546</strain>
    </source>
</reference>
<gene>
    <name evidence="1" type="ORF">GCM10009755_21640</name>
</gene>
<accession>A0ABP5F0D9</accession>
<evidence type="ECO:0000313" key="1">
    <source>
        <dbReference type="EMBL" id="GAA2010248.1"/>
    </source>
</evidence>
<protein>
    <submittedName>
        <fullName evidence="1">Uncharacterized protein</fullName>
    </submittedName>
</protein>